<dbReference type="RefSeq" id="WP_113933255.1">
    <property type="nucleotide sequence ID" value="NZ_JACCEU010000003.1"/>
</dbReference>
<evidence type="ECO:0000313" key="2">
    <source>
        <dbReference type="Proteomes" id="UP000253628"/>
    </source>
</evidence>
<protein>
    <recommendedName>
        <fullName evidence="3">HK97 gp10 family phage protein</fullName>
    </recommendedName>
</protein>
<dbReference type="OrthoDB" id="6444777at2"/>
<evidence type="ECO:0000313" key="1">
    <source>
        <dbReference type="EMBL" id="RBP39280.1"/>
    </source>
</evidence>
<reference evidence="1 2" key="1">
    <citation type="submission" date="2018-06" db="EMBL/GenBank/DDBJ databases">
        <title>Genomic Encyclopedia of Type Strains, Phase IV (KMG-IV): sequencing the most valuable type-strain genomes for metagenomic binning, comparative biology and taxonomic classification.</title>
        <authorList>
            <person name="Goeker M."/>
        </authorList>
    </citation>
    <scope>NUCLEOTIDE SEQUENCE [LARGE SCALE GENOMIC DNA]</scope>
    <source>
        <strain evidence="1 2">DSM 25520</strain>
    </source>
</reference>
<comment type="caution">
    <text evidence="1">The sequence shown here is derived from an EMBL/GenBank/DDBJ whole genome shotgun (WGS) entry which is preliminary data.</text>
</comment>
<gene>
    <name evidence="1" type="ORF">DFR37_10571</name>
</gene>
<evidence type="ECO:0008006" key="3">
    <source>
        <dbReference type="Google" id="ProtNLM"/>
    </source>
</evidence>
<dbReference type="AlphaFoldDB" id="A0A366HAC3"/>
<organism evidence="1 2">
    <name type="scientific">Eoetvoesiella caeni</name>
    <dbReference type="NCBI Taxonomy" id="645616"/>
    <lineage>
        <taxon>Bacteria</taxon>
        <taxon>Pseudomonadati</taxon>
        <taxon>Pseudomonadota</taxon>
        <taxon>Betaproteobacteria</taxon>
        <taxon>Burkholderiales</taxon>
        <taxon>Alcaligenaceae</taxon>
        <taxon>Eoetvoesiella</taxon>
    </lineage>
</organism>
<accession>A0A366HAC3</accession>
<dbReference type="Proteomes" id="UP000253628">
    <property type="component" value="Unassembled WGS sequence"/>
</dbReference>
<keyword evidence="2" id="KW-1185">Reference proteome</keyword>
<dbReference type="EMBL" id="QNRQ01000005">
    <property type="protein sequence ID" value="RBP39280.1"/>
    <property type="molecule type" value="Genomic_DNA"/>
</dbReference>
<sequence length="132" mass="14397">MPAKGIERVRKSYRRTVERIAGQVSEGAVYEILSQGGAMAATMTPIDTSNLINSQYAPQIEQNKGKVSGHIGYTAEYASAVHEAPGTLAGQPRKSGNGDYWDPNAEREFLSKGFDEIKPAIPAILKRNYRNA</sequence>
<proteinExistence type="predicted"/>
<name>A0A366HAC3_9BURK</name>